<keyword evidence="1" id="KW-1133">Transmembrane helix</keyword>
<accession>A0A345NQ51</accession>
<dbReference type="AlphaFoldDB" id="A0A345NQ51"/>
<organism evidence="2 3">
    <name type="scientific">Ornithinimicrobium avium</name>
    <dbReference type="NCBI Taxonomy" id="2283195"/>
    <lineage>
        <taxon>Bacteria</taxon>
        <taxon>Bacillati</taxon>
        <taxon>Actinomycetota</taxon>
        <taxon>Actinomycetes</taxon>
        <taxon>Micrococcales</taxon>
        <taxon>Ornithinimicrobiaceae</taxon>
        <taxon>Ornithinimicrobium</taxon>
    </lineage>
</organism>
<protein>
    <submittedName>
        <fullName evidence="2">Uncharacterized protein</fullName>
    </submittedName>
</protein>
<reference evidence="2 3" key="1">
    <citation type="submission" date="2018-07" db="EMBL/GenBank/DDBJ databases">
        <title>Complete genome sequencing of Ornithinimicrobium sp. AMA3305.</title>
        <authorList>
            <person name="Bae J.-W."/>
        </authorList>
    </citation>
    <scope>NUCLEOTIDE SEQUENCE [LARGE SCALE GENOMIC DNA]</scope>
    <source>
        <strain evidence="2 3">AMA3305</strain>
    </source>
</reference>
<dbReference type="EMBL" id="CP031229">
    <property type="protein sequence ID" value="AXH97159.1"/>
    <property type="molecule type" value="Genomic_DNA"/>
</dbReference>
<evidence type="ECO:0000256" key="1">
    <source>
        <dbReference type="SAM" id="Phobius"/>
    </source>
</evidence>
<proteinExistence type="predicted"/>
<feature type="transmembrane region" description="Helical" evidence="1">
    <location>
        <begin position="50"/>
        <end position="73"/>
    </location>
</feature>
<gene>
    <name evidence="2" type="ORF">DV701_14460</name>
</gene>
<dbReference type="Proteomes" id="UP000253790">
    <property type="component" value="Chromosome"/>
</dbReference>
<keyword evidence="3" id="KW-1185">Reference proteome</keyword>
<evidence type="ECO:0000313" key="2">
    <source>
        <dbReference type="EMBL" id="AXH97159.1"/>
    </source>
</evidence>
<keyword evidence="1" id="KW-0472">Membrane</keyword>
<name>A0A345NQ51_9MICO</name>
<dbReference type="RefSeq" id="WP_114929256.1">
    <property type="nucleotide sequence ID" value="NZ_CP031229.1"/>
</dbReference>
<dbReference type="KEGG" id="orn:DV701_14460"/>
<keyword evidence="1" id="KW-0812">Transmembrane</keyword>
<sequence>MSVALLVSGLLVCAAVLWPTDRVAWRLEMTALPLGAASWISYATVTESLIWRIIAASFILFVALRVLSAWLVARHPVRVLLVLR</sequence>
<evidence type="ECO:0000313" key="3">
    <source>
        <dbReference type="Proteomes" id="UP000253790"/>
    </source>
</evidence>